<proteinExistence type="evidence at transcript level"/>
<accession>I3SG42</accession>
<dbReference type="AlphaFoldDB" id="I3SG42"/>
<protein>
    <submittedName>
        <fullName evidence="1">Uncharacterized protein</fullName>
    </submittedName>
</protein>
<dbReference type="EMBL" id="BT139439">
    <property type="protein sequence ID" value="AFK39234.1"/>
    <property type="molecule type" value="mRNA"/>
</dbReference>
<reference evidence="1" key="1">
    <citation type="submission" date="2012-05" db="EMBL/GenBank/DDBJ databases">
        <authorList>
            <person name="Krishnakumar V."/>
            <person name="Cheung F."/>
            <person name="Xiao Y."/>
            <person name="Chan A."/>
            <person name="Moskal W.A."/>
            <person name="Town C.D."/>
        </authorList>
    </citation>
    <scope>NUCLEOTIDE SEQUENCE</scope>
</reference>
<name>I3SG42_MEDTR</name>
<organism evidence="1">
    <name type="scientific">Medicago truncatula</name>
    <name type="common">Barrel medic</name>
    <name type="synonym">Medicago tribuloides</name>
    <dbReference type="NCBI Taxonomy" id="3880"/>
    <lineage>
        <taxon>Eukaryota</taxon>
        <taxon>Viridiplantae</taxon>
        <taxon>Streptophyta</taxon>
        <taxon>Embryophyta</taxon>
        <taxon>Tracheophyta</taxon>
        <taxon>Spermatophyta</taxon>
        <taxon>Magnoliopsida</taxon>
        <taxon>eudicotyledons</taxon>
        <taxon>Gunneridae</taxon>
        <taxon>Pentapetalae</taxon>
        <taxon>rosids</taxon>
        <taxon>fabids</taxon>
        <taxon>Fabales</taxon>
        <taxon>Fabaceae</taxon>
        <taxon>Papilionoideae</taxon>
        <taxon>50 kb inversion clade</taxon>
        <taxon>NPAAA clade</taxon>
        <taxon>Hologalegina</taxon>
        <taxon>IRL clade</taxon>
        <taxon>Trifolieae</taxon>
        <taxon>Medicago</taxon>
    </lineage>
</organism>
<sequence>MEQLHWGQLQPQTMELHSMLDQQRCLELQPLPTFHE</sequence>
<evidence type="ECO:0000313" key="1">
    <source>
        <dbReference type="EMBL" id="AFK39234.1"/>
    </source>
</evidence>